<feature type="compositionally biased region" description="Acidic residues" evidence="1">
    <location>
        <begin position="156"/>
        <end position="172"/>
    </location>
</feature>
<name>A0A2R6XF45_MARPO</name>
<dbReference type="GO" id="GO:0006364">
    <property type="term" value="P:rRNA processing"/>
    <property type="evidence" value="ECO:0007669"/>
    <property type="project" value="InterPro"/>
</dbReference>
<evidence type="ECO:0000256" key="1">
    <source>
        <dbReference type="SAM" id="MobiDB-lite"/>
    </source>
</evidence>
<protein>
    <recommendedName>
        <fullName evidence="4">Ribosome-binding factor A</fullName>
    </recommendedName>
</protein>
<dbReference type="InterPro" id="IPR000238">
    <property type="entry name" value="RbfA"/>
</dbReference>
<dbReference type="Pfam" id="PF02033">
    <property type="entry name" value="RBFA"/>
    <property type="match status" value="1"/>
</dbReference>
<feature type="region of interest" description="Disordered" evidence="1">
    <location>
        <begin position="155"/>
        <end position="207"/>
    </location>
</feature>
<keyword evidence="3" id="KW-1185">Reference proteome</keyword>
<reference evidence="3" key="1">
    <citation type="journal article" date="2017" name="Cell">
        <title>Insights into land plant evolution garnered from the Marchantia polymorpha genome.</title>
        <authorList>
            <person name="Bowman J.L."/>
            <person name="Kohchi T."/>
            <person name="Yamato K.T."/>
            <person name="Jenkins J."/>
            <person name="Shu S."/>
            <person name="Ishizaki K."/>
            <person name="Yamaoka S."/>
            <person name="Nishihama R."/>
            <person name="Nakamura Y."/>
            <person name="Berger F."/>
            <person name="Adam C."/>
            <person name="Aki S.S."/>
            <person name="Althoff F."/>
            <person name="Araki T."/>
            <person name="Arteaga-Vazquez M.A."/>
            <person name="Balasubrmanian S."/>
            <person name="Barry K."/>
            <person name="Bauer D."/>
            <person name="Boehm C.R."/>
            <person name="Briginshaw L."/>
            <person name="Caballero-Perez J."/>
            <person name="Catarino B."/>
            <person name="Chen F."/>
            <person name="Chiyoda S."/>
            <person name="Chovatia M."/>
            <person name="Davies K.M."/>
            <person name="Delmans M."/>
            <person name="Demura T."/>
            <person name="Dierschke T."/>
            <person name="Dolan L."/>
            <person name="Dorantes-Acosta A.E."/>
            <person name="Eklund D.M."/>
            <person name="Florent S.N."/>
            <person name="Flores-Sandoval E."/>
            <person name="Fujiyama A."/>
            <person name="Fukuzawa H."/>
            <person name="Galik B."/>
            <person name="Grimanelli D."/>
            <person name="Grimwood J."/>
            <person name="Grossniklaus U."/>
            <person name="Hamada T."/>
            <person name="Haseloff J."/>
            <person name="Hetherington A.J."/>
            <person name="Higo A."/>
            <person name="Hirakawa Y."/>
            <person name="Hundley H.N."/>
            <person name="Ikeda Y."/>
            <person name="Inoue K."/>
            <person name="Inoue S.I."/>
            <person name="Ishida S."/>
            <person name="Jia Q."/>
            <person name="Kakita M."/>
            <person name="Kanazawa T."/>
            <person name="Kawai Y."/>
            <person name="Kawashima T."/>
            <person name="Kennedy M."/>
            <person name="Kinose K."/>
            <person name="Kinoshita T."/>
            <person name="Kohara Y."/>
            <person name="Koide E."/>
            <person name="Komatsu K."/>
            <person name="Kopischke S."/>
            <person name="Kubo M."/>
            <person name="Kyozuka J."/>
            <person name="Lagercrantz U."/>
            <person name="Lin S.S."/>
            <person name="Lindquist E."/>
            <person name="Lipzen A.M."/>
            <person name="Lu C.W."/>
            <person name="De Luna E."/>
            <person name="Martienssen R.A."/>
            <person name="Minamino N."/>
            <person name="Mizutani M."/>
            <person name="Mizutani M."/>
            <person name="Mochizuki N."/>
            <person name="Monte I."/>
            <person name="Mosher R."/>
            <person name="Nagasaki H."/>
            <person name="Nakagami H."/>
            <person name="Naramoto S."/>
            <person name="Nishitani K."/>
            <person name="Ohtani M."/>
            <person name="Okamoto T."/>
            <person name="Okumura M."/>
            <person name="Phillips J."/>
            <person name="Pollak B."/>
            <person name="Reinders A."/>
            <person name="Rovekamp M."/>
            <person name="Sano R."/>
            <person name="Sawa S."/>
            <person name="Schmid M.W."/>
            <person name="Shirakawa M."/>
            <person name="Solano R."/>
            <person name="Spunde A."/>
            <person name="Suetsugu N."/>
            <person name="Sugano S."/>
            <person name="Sugiyama A."/>
            <person name="Sun R."/>
            <person name="Suzuki Y."/>
            <person name="Takenaka M."/>
            <person name="Takezawa D."/>
            <person name="Tomogane H."/>
            <person name="Tsuzuki M."/>
            <person name="Ueda T."/>
            <person name="Umeda M."/>
            <person name="Ward J.M."/>
            <person name="Watanabe Y."/>
            <person name="Yazaki K."/>
            <person name="Yokoyama R."/>
            <person name="Yoshitake Y."/>
            <person name="Yotsui I."/>
            <person name="Zachgo S."/>
            <person name="Schmutz J."/>
        </authorList>
    </citation>
    <scope>NUCLEOTIDE SEQUENCE [LARGE SCALE GENOMIC DNA]</scope>
    <source>
        <strain evidence="3">Tak-1</strain>
    </source>
</reference>
<dbReference type="InterPro" id="IPR015946">
    <property type="entry name" value="KH_dom-like_a/b"/>
</dbReference>
<dbReference type="InterPro" id="IPR023799">
    <property type="entry name" value="RbfA_dom_sf"/>
</dbReference>
<dbReference type="Proteomes" id="UP000244005">
    <property type="component" value="Unassembled WGS sequence"/>
</dbReference>
<evidence type="ECO:0008006" key="4">
    <source>
        <dbReference type="Google" id="ProtNLM"/>
    </source>
</evidence>
<accession>A0A2R6XF45</accession>
<evidence type="ECO:0000313" key="2">
    <source>
        <dbReference type="EMBL" id="PTQ44691.1"/>
    </source>
</evidence>
<dbReference type="Gramene" id="Mp1g13380.1">
    <property type="protein sequence ID" value="Mp1g13380.1.cds1"/>
    <property type="gene ID" value="Mp1g13380"/>
</dbReference>
<dbReference type="AlphaFoldDB" id="A0A2R6XF45"/>
<dbReference type="EMBL" id="KZ772691">
    <property type="protein sequence ID" value="PTQ44691.1"/>
    <property type="molecule type" value="Genomic_DNA"/>
</dbReference>
<dbReference type="SUPFAM" id="SSF89919">
    <property type="entry name" value="Ribosome-binding factor A, RbfA"/>
    <property type="match status" value="1"/>
</dbReference>
<dbReference type="Gene3D" id="3.30.300.20">
    <property type="match status" value="1"/>
</dbReference>
<sequence length="207" mass="22899">MMSRAIWSRSTGLRRAVGAPCVSAQREFSTHNNRKYNNPKGVPTLRQKRIASEVKEVISEALQQGPCQNPIFQRAGFEIKDVKMSSDLRTAHVLWRALPGMQKNAERAVLANVKRLRSLVFSRLSLPFSPIIKLQEDTLSPQVQALEEAFARLREDEGELQEDSAAALEEDGGSALVGMHSQEDEDSDDDLKTKSQGVEEGSPVSAP</sequence>
<proteinExistence type="predicted"/>
<organism evidence="2 3">
    <name type="scientific">Marchantia polymorpha</name>
    <name type="common">Common liverwort</name>
    <name type="synonym">Marchantia aquatica</name>
    <dbReference type="NCBI Taxonomy" id="3197"/>
    <lineage>
        <taxon>Eukaryota</taxon>
        <taxon>Viridiplantae</taxon>
        <taxon>Streptophyta</taxon>
        <taxon>Embryophyta</taxon>
        <taxon>Marchantiophyta</taxon>
        <taxon>Marchantiopsida</taxon>
        <taxon>Marchantiidae</taxon>
        <taxon>Marchantiales</taxon>
        <taxon>Marchantiaceae</taxon>
        <taxon>Marchantia</taxon>
    </lineage>
</organism>
<evidence type="ECO:0000313" key="3">
    <source>
        <dbReference type="Proteomes" id="UP000244005"/>
    </source>
</evidence>
<gene>
    <name evidence="2" type="ORF">MARPO_0019s0108</name>
</gene>
<dbReference type="OrthoDB" id="1930104at2759"/>